<evidence type="ECO:0000256" key="2">
    <source>
        <dbReference type="ARBA" id="ARBA00022748"/>
    </source>
</evidence>
<dbReference type="SUPFAM" id="SSF52833">
    <property type="entry name" value="Thioredoxin-like"/>
    <property type="match status" value="1"/>
</dbReference>
<dbReference type="InterPro" id="IPR013766">
    <property type="entry name" value="Thioredoxin_domain"/>
</dbReference>
<dbReference type="Pfam" id="PF08534">
    <property type="entry name" value="Redoxin"/>
    <property type="match status" value="1"/>
</dbReference>
<dbReference type="InterPro" id="IPR013740">
    <property type="entry name" value="Redoxin"/>
</dbReference>
<keyword evidence="2" id="KW-0201">Cytochrome c-type biogenesis</keyword>
<dbReference type="EMBL" id="VDFR01000021">
    <property type="protein sequence ID" value="TNC49717.1"/>
    <property type="molecule type" value="Genomic_DNA"/>
</dbReference>
<evidence type="ECO:0000313" key="10">
    <source>
        <dbReference type="EMBL" id="TNC49978.1"/>
    </source>
</evidence>
<dbReference type="GO" id="GO:0030313">
    <property type="term" value="C:cell envelope"/>
    <property type="evidence" value="ECO:0007669"/>
    <property type="project" value="UniProtKB-SubCell"/>
</dbReference>
<dbReference type="AlphaFoldDB" id="A0A5C4MUF4"/>
<comment type="caution">
    <text evidence="9">The sequence shown here is derived from an EMBL/GenBank/DDBJ whole genome shotgun (WGS) entry which is preliminary data.</text>
</comment>
<keyword evidence="7" id="KW-0732">Signal</keyword>
<dbReference type="PROSITE" id="PS51257">
    <property type="entry name" value="PROKAR_LIPOPROTEIN"/>
    <property type="match status" value="1"/>
</dbReference>
<proteinExistence type="predicted"/>
<accession>A0A5C4MUF4</accession>
<name>A0A5C4MUF4_9ACTN</name>
<evidence type="ECO:0000256" key="5">
    <source>
        <dbReference type="ARBA" id="ARBA00023284"/>
    </source>
</evidence>
<protein>
    <submittedName>
        <fullName evidence="9">TlpA family protein disulfide reductase</fullName>
    </submittedName>
</protein>
<dbReference type="GO" id="GO:0017004">
    <property type="term" value="P:cytochrome complex assembly"/>
    <property type="evidence" value="ECO:0007669"/>
    <property type="project" value="UniProtKB-KW"/>
</dbReference>
<evidence type="ECO:0000256" key="7">
    <source>
        <dbReference type="SAM" id="SignalP"/>
    </source>
</evidence>
<dbReference type="EMBL" id="VDFR01000020">
    <property type="protein sequence ID" value="TNC49978.1"/>
    <property type="molecule type" value="Genomic_DNA"/>
</dbReference>
<evidence type="ECO:0000259" key="8">
    <source>
        <dbReference type="PROSITE" id="PS51352"/>
    </source>
</evidence>
<dbReference type="InterPro" id="IPR050553">
    <property type="entry name" value="Thioredoxin_ResA/DsbE_sf"/>
</dbReference>
<dbReference type="InterPro" id="IPR036249">
    <property type="entry name" value="Thioredoxin-like_sf"/>
</dbReference>
<sequence>MTLGFSRAARGAAGVLAAVLLFAGCGSDELQPSDGASSTSGTTSGSVSDTDELRQLKADAGIEDCPRTNRRGAVEDGLPGLLLECLGGGAPVSLPGLPAKPTVVNLWASWCGPCREELPYLARLHDEAGDQVAVLGIDYKDPDPEGALRLAKEAGVTFPLVVDPEQTVGKGLGVIGLPQTVFVAADGRVTATHRAPITSYDELLTLVDEHLGVRW</sequence>
<comment type="subcellular location">
    <subcellularLocation>
        <location evidence="1">Cell envelope</location>
    </subcellularLocation>
</comment>
<dbReference type="GO" id="GO:0016491">
    <property type="term" value="F:oxidoreductase activity"/>
    <property type="evidence" value="ECO:0007669"/>
    <property type="project" value="InterPro"/>
</dbReference>
<keyword evidence="3" id="KW-0735">Signal-anchor</keyword>
<evidence type="ECO:0000313" key="9">
    <source>
        <dbReference type="EMBL" id="TNC49717.1"/>
    </source>
</evidence>
<dbReference type="InterPro" id="IPR017937">
    <property type="entry name" value="Thioredoxin_CS"/>
</dbReference>
<dbReference type="OrthoDB" id="9796554at2"/>
<feature type="signal peptide" evidence="7">
    <location>
        <begin position="1"/>
        <end position="23"/>
    </location>
</feature>
<dbReference type="PROSITE" id="PS51352">
    <property type="entry name" value="THIOREDOXIN_2"/>
    <property type="match status" value="1"/>
</dbReference>
<evidence type="ECO:0000256" key="4">
    <source>
        <dbReference type="ARBA" id="ARBA00023157"/>
    </source>
</evidence>
<dbReference type="Gene3D" id="3.40.30.10">
    <property type="entry name" value="Glutaredoxin"/>
    <property type="match status" value="1"/>
</dbReference>
<keyword evidence="3" id="KW-0812">Transmembrane</keyword>
<keyword evidence="4" id="KW-1015">Disulfide bond</keyword>
<dbReference type="CDD" id="cd02966">
    <property type="entry name" value="TlpA_like_family"/>
    <property type="match status" value="1"/>
</dbReference>
<feature type="compositionally biased region" description="Low complexity" evidence="6">
    <location>
        <begin position="33"/>
        <end position="48"/>
    </location>
</feature>
<evidence type="ECO:0000256" key="3">
    <source>
        <dbReference type="ARBA" id="ARBA00022968"/>
    </source>
</evidence>
<evidence type="ECO:0000256" key="1">
    <source>
        <dbReference type="ARBA" id="ARBA00004196"/>
    </source>
</evidence>
<dbReference type="PROSITE" id="PS00194">
    <property type="entry name" value="THIOREDOXIN_1"/>
    <property type="match status" value="1"/>
</dbReference>
<keyword evidence="5" id="KW-0676">Redox-active center</keyword>
<feature type="domain" description="Thioredoxin" evidence="8">
    <location>
        <begin position="72"/>
        <end position="212"/>
    </location>
</feature>
<evidence type="ECO:0000313" key="11">
    <source>
        <dbReference type="Proteomes" id="UP000306740"/>
    </source>
</evidence>
<reference evidence="9 11" key="1">
    <citation type="submission" date="2019-05" db="EMBL/GenBank/DDBJ databases">
        <title>Mumia sp. nov., isolated from the intestinal contents of plateau pika (Ochotona curzoniae) in the Qinghai-Tibet plateau of China.</title>
        <authorList>
            <person name="Tian Z."/>
        </authorList>
    </citation>
    <scope>NUCLEOTIDE SEQUENCE [LARGE SCALE GENOMIC DNA]</scope>
    <source>
        <strain evidence="11">527</strain>
        <strain evidence="9">Z527</strain>
    </source>
</reference>
<feature type="region of interest" description="Disordered" evidence="6">
    <location>
        <begin position="31"/>
        <end position="52"/>
    </location>
</feature>
<organism evidence="9 11">
    <name type="scientific">Mumia zhuanghuii</name>
    <dbReference type="NCBI Taxonomy" id="2585211"/>
    <lineage>
        <taxon>Bacteria</taxon>
        <taxon>Bacillati</taxon>
        <taxon>Actinomycetota</taxon>
        <taxon>Actinomycetes</taxon>
        <taxon>Propionibacteriales</taxon>
        <taxon>Nocardioidaceae</taxon>
        <taxon>Mumia</taxon>
    </lineage>
</organism>
<gene>
    <name evidence="10" type="ORF">FHE65_04650</name>
    <name evidence="9" type="ORF">FHE65_04805</name>
</gene>
<feature type="chain" id="PRO_5038242849" evidence="7">
    <location>
        <begin position="24"/>
        <end position="215"/>
    </location>
</feature>
<dbReference type="PANTHER" id="PTHR42852:SF6">
    <property type="entry name" value="THIOL:DISULFIDE INTERCHANGE PROTEIN DSBE"/>
    <property type="match status" value="1"/>
</dbReference>
<dbReference type="Proteomes" id="UP000306740">
    <property type="component" value="Unassembled WGS sequence"/>
</dbReference>
<dbReference type="PANTHER" id="PTHR42852">
    <property type="entry name" value="THIOL:DISULFIDE INTERCHANGE PROTEIN DSBE"/>
    <property type="match status" value="1"/>
</dbReference>
<dbReference type="RefSeq" id="WP_139086498.1">
    <property type="nucleotide sequence ID" value="NZ_VDFR01000020.1"/>
</dbReference>
<evidence type="ECO:0000256" key="6">
    <source>
        <dbReference type="SAM" id="MobiDB-lite"/>
    </source>
</evidence>